<keyword evidence="1" id="KW-0808">Transferase</keyword>
<keyword evidence="2" id="KW-0548">Nucleotidyltransferase</keyword>
<comment type="caution">
    <text evidence="5">The sequence shown here is derived from an EMBL/GenBank/DDBJ whole genome shotgun (WGS) entry which is preliminary data.</text>
</comment>
<keyword evidence="6" id="KW-1185">Reference proteome</keyword>
<evidence type="ECO:0000256" key="1">
    <source>
        <dbReference type="ARBA" id="ARBA00022679"/>
    </source>
</evidence>
<sequence>MSVTLTDEQFQKLLSAVSINSVAGQSTQSNQGNFSNCPSRFDGSKSSDIKAFIDSVSIYKDCAMVSDKNAPMLLDGFAETWYQGVKHSINTWKQAVDLLLLTFGPHKPPHRVYRELFINEQENNIPTDVFVCKCRSILAQLPPFTLTEAVQLDMVYGLLHRRIRGKLTRDSVQTFSDLLTQARLIEESYELIKDKVYEKRSQKCQYCHNPGHNRDECRKLQFKQVNKDKISSGNKMSNVDNSSGRNISLNQSETIYSKTVHCYGCGNPGYIRSMCPKCSQVVPNKTNQNVSHEFFYNSLTTITNSSRPIVSIDILGRKGYAFLETGAKSSVAGTMLTEILVHEKIPCTEVRNMKMTLADGVQRVVRALIFNVTININSRSVQIPLLTVPEHKNSRTLLGVDFINAANILLNLPCNSYSFREIPDESHYLINENDVSNSNEKSIDSIEFIELYLREEEGRNLMGEQRQKLNELLRDNPIIFEPSDEPTPYAEHSIKLLDNNPIAVPPYRMSEGKKIQLRLEIDKLLENDMIEECESPYAALVVLYQRKMVEPDSL</sequence>
<evidence type="ECO:0000256" key="4">
    <source>
        <dbReference type="ARBA" id="ARBA00022759"/>
    </source>
</evidence>
<organism evidence="5 6">
    <name type="scientific">Hypothenemus hampei</name>
    <name type="common">Coffee berry borer</name>
    <dbReference type="NCBI Taxonomy" id="57062"/>
    <lineage>
        <taxon>Eukaryota</taxon>
        <taxon>Metazoa</taxon>
        <taxon>Ecdysozoa</taxon>
        <taxon>Arthropoda</taxon>
        <taxon>Hexapoda</taxon>
        <taxon>Insecta</taxon>
        <taxon>Pterygota</taxon>
        <taxon>Neoptera</taxon>
        <taxon>Endopterygota</taxon>
        <taxon>Coleoptera</taxon>
        <taxon>Polyphaga</taxon>
        <taxon>Cucujiformia</taxon>
        <taxon>Curculionidae</taxon>
        <taxon>Scolytinae</taxon>
        <taxon>Hypothenemus</taxon>
    </lineage>
</organism>
<name>A0ABD1F4M1_HYPHA</name>
<dbReference type="PANTHER" id="PTHR37984:SF5">
    <property type="entry name" value="PROTEIN NYNRIN-LIKE"/>
    <property type="match status" value="1"/>
</dbReference>
<dbReference type="GO" id="GO:0016779">
    <property type="term" value="F:nucleotidyltransferase activity"/>
    <property type="evidence" value="ECO:0007669"/>
    <property type="project" value="UniProtKB-KW"/>
</dbReference>
<dbReference type="AlphaFoldDB" id="A0ABD1F4M1"/>
<evidence type="ECO:0008006" key="7">
    <source>
        <dbReference type="Google" id="ProtNLM"/>
    </source>
</evidence>
<evidence type="ECO:0000256" key="2">
    <source>
        <dbReference type="ARBA" id="ARBA00022695"/>
    </source>
</evidence>
<dbReference type="Gene3D" id="2.40.70.10">
    <property type="entry name" value="Acid Proteases"/>
    <property type="match status" value="1"/>
</dbReference>
<keyword evidence="4" id="KW-0378">Hydrolase</keyword>
<evidence type="ECO:0000256" key="3">
    <source>
        <dbReference type="ARBA" id="ARBA00022722"/>
    </source>
</evidence>
<dbReference type="SUPFAM" id="SSF50630">
    <property type="entry name" value="Acid proteases"/>
    <property type="match status" value="1"/>
</dbReference>
<gene>
    <name evidence="5" type="ORF">ABEB36_004749</name>
</gene>
<dbReference type="Proteomes" id="UP001566132">
    <property type="component" value="Unassembled WGS sequence"/>
</dbReference>
<dbReference type="SUPFAM" id="SSF56672">
    <property type="entry name" value="DNA/RNA polymerases"/>
    <property type="match status" value="1"/>
</dbReference>
<evidence type="ECO:0000313" key="6">
    <source>
        <dbReference type="Proteomes" id="UP001566132"/>
    </source>
</evidence>
<dbReference type="EMBL" id="JBDJPC010000003">
    <property type="protein sequence ID" value="KAL1510094.1"/>
    <property type="molecule type" value="Genomic_DNA"/>
</dbReference>
<dbReference type="Gene3D" id="4.10.60.10">
    <property type="entry name" value="Zinc finger, CCHC-type"/>
    <property type="match status" value="1"/>
</dbReference>
<dbReference type="InterPro" id="IPR043502">
    <property type="entry name" value="DNA/RNA_pol_sf"/>
</dbReference>
<dbReference type="Gene3D" id="3.10.10.10">
    <property type="entry name" value="HIV Type 1 Reverse Transcriptase, subunit A, domain 1"/>
    <property type="match status" value="1"/>
</dbReference>
<dbReference type="InterPro" id="IPR050951">
    <property type="entry name" value="Retrovirus_Pol_polyprotein"/>
</dbReference>
<keyword evidence="4" id="KW-0255">Endonuclease</keyword>
<dbReference type="PANTHER" id="PTHR37984">
    <property type="entry name" value="PROTEIN CBG26694"/>
    <property type="match status" value="1"/>
</dbReference>
<protein>
    <recommendedName>
        <fullName evidence="7">CCHC-type domain-containing protein</fullName>
    </recommendedName>
</protein>
<dbReference type="GO" id="GO:0004519">
    <property type="term" value="F:endonuclease activity"/>
    <property type="evidence" value="ECO:0007669"/>
    <property type="project" value="UniProtKB-KW"/>
</dbReference>
<evidence type="ECO:0000313" key="5">
    <source>
        <dbReference type="EMBL" id="KAL1510094.1"/>
    </source>
</evidence>
<accession>A0ABD1F4M1</accession>
<proteinExistence type="predicted"/>
<dbReference type="GO" id="GO:0071897">
    <property type="term" value="P:DNA biosynthetic process"/>
    <property type="evidence" value="ECO:0007669"/>
    <property type="project" value="UniProtKB-ARBA"/>
</dbReference>
<keyword evidence="3" id="KW-0540">Nuclease</keyword>
<reference evidence="5 6" key="1">
    <citation type="submission" date="2024-05" db="EMBL/GenBank/DDBJ databases">
        <title>Genetic variation in Jamaican populations of the coffee berry borer (Hypothenemus hampei).</title>
        <authorList>
            <person name="Errbii M."/>
            <person name="Myrie A."/>
        </authorList>
    </citation>
    <scope>NUCLEOTIDE SEQUENCE [LARGE SCALE GENOMIC DNA]</scope>
    <source>
        <strain evidence="5">JA-Hopewell-2020-01-JO</strain>
        <tissue evidence="5">Whole body</tissue>
    </source>
</reference>
<dbReference type="InterPro" id="IPR021109">
    <property type="entry name" value="Peptidase_aspartic_dom_sf"/>
</dbReference>